<name>A0A5C6RW21_9BACT</name>
<dbReference type="Gene3D" id="3.30.830.10">
    <property type="entry name" value="Metalloenzyme, LuxS/M16 peptidase-like"/>
    <property type="match status" value="2"/>
</dbReference>
<dbReference type="InterPro" id="IPR007863">
    <property type="entry name" value="Peptidase_M16_C"/>
</dbReference>
<protein>
    <submittedName>
        <fullName evidence="2">Insulinase family protein</fullName>
    </submittedName>
</protein>
<dbReference type="PANTHER" id="PTHR11851:SF224">
    <property type="entry name" value="PROCESSING PROTEASE"/>
    <property type="match status" value="1"/>
</dbReference>
<dbReference type="PANTHER" id="PTHR11851">
    <property type="entry name" value="METALLOPROTEASE"/>
    <property type="match status" value="1"/>
</dbReference>
<dbReference type="Pfam" id="PF05193">
    <property type="entry name" value="Peptidase_M16_C"/>
    <property type="match status" value="1"/>
</dbReference>
<evidence type="ECO:0000259" key="1">
    <source>
        <dbReference type="Pfam" id="PF05193"/>
    </source>
</evidence>
<evidence type="ECO:0000313" key="3">
    <source>
        <dbReference type="Proteomes" id="UP000321580"/>
    </source>
</evidence>
<dbReference type="InterPro" id="IPR050361">
    <property type="entry name" value="MPP/UQCRC_Complex"/>
</dbReference>
<keyword evidence="3" id="KW-1185">Reference proteome</keyword>
<dbReference type="GO" id="GO:0046872">
    <property type="term" value="F:metal ion binding"/>
    <property type="evidence" value="ECO:0007669"/>
    <property type="project" value="InterPro"/>
</dbReference>
<reference evidence="2 3" key="1">
    <citation type="submission" date="2019-08" db="EMBL/GenBank/DDBJ databases">
        <title>Genome of Phaeodactylibacter luteus.</title>
        <authorList>
            <person name="Bowman J.P."/>
        </authorList>
    </citation>
    <scope>NUCLEOTIDE SEQUENCE [LARGE SCALE GENOMIC DNA]</scope>
    <source>
        <strain evidence="2 3">KCTC 42180</strain>
    </source>
</reference>
<accession>A0A5C6RW21</accession>
<dbReference type="Proteomes" id="UP000321580">
    <property type="component" value="Unassembled WGS sequence"/>
</dbReference>
<evidence type="ECO:0000313" key="2">
    <source>
        <dbReference type="EMBL" id="TXB66307.1"/>
    </source>
</evidence>
<dbReference type="RefSeq" id="WP_147166476.1">
    <property type="nucleotide sequence ID" value="NZ_VOOR01000008.1"/>
</dbReference>
<comment type="caution">
    <text evidence="2">The sequence shown here is derived from an EMBL/GenBank/DDBJ whole genome shotgun (WGS) entry which is preliminary data.</text>
</comment>
<feature type="domain" description="Peptidase M16 C-terminal" evidence="1">
    <location>
        <begin position="182"/>
        <end position="356"/>
    </location>
</feature>
<dbReference type="EMBL" id="VOOR01000008">
    <property type="protein sequence ID" value="TXB66307.1"/>
    <property type="molecule type" value="Genomic_DNA"/>
</dbReference>
<organism evidence="2 3">
    <name type="scientific">Phaeodactylibacter luteus</name>
    <dbReference type="NCBI Taxonomy" id="1564516"/>
    <lineage>
        <taxon>Bacteria</taxon>
        <taxon>Pseudomonadati</taxon>
        <taxon>Bacteroidota</taxon>
        <taxon>Saprospiria</taxon>
        <taxon>Saprospirales</taxon>
        <taxon>Haliscomenobacteraceae</taxon>
        <taxon>Phaeodactylibacter</taxon>
    </lineage>
</organism>
<dbReference type="AlphaFoldDB" id="A0A5C6RW21"/>
<proteinExistence type="predicted"/>
<dbReference type="OrthoDB" id="9811314at2"/>
<dbReference type="InterPro" id="IPR011249">
    <property type="entry name" value="Metalloenz_LuxS/M16"/>
</dbReference>
<dbReference type="SUPFAM" id="SSF63411">
    <property type="entry name" value="LuxS/MPP-like metallohydrolase"/>
    <property type="match status" value="2"/>
</dbReference>
<sequence length="423" mass="47471">MPDRTRPPQIHDIATLALPEPRCLRLSNGMPAYVTSKGTQEVIKLEVAFHAGRPFERKPLVARAATSLLREGGARYSGADVAEILDFYGGSLSLPFQMDTANVVLYSLNKHLGALLPVLEDVLSCPRYPEEELQAFIRRNQQRLAVDLSKNDTVAYRQITELFFGERHPYGYNSTAAAYGALQRQDLLAHHERLFRAGNAAVFISGKVADSALAAIDEALSRAVPPGEAAVPDVAAVETRPERVYFQQGEASQSALRIGRKLFGKGHEDYESFYVLNTVLGGYFGSRLMENIREEKGYTYNIYSMLDTMRYGGCFYVGTEVSQAYVPDTLEQIYLEMERLQEELIPEEELQMVRNYLLGNFLTMVDGPFNISEVVRTFVLEGQPLSKFGQLVQAVKAVQPESLRQLARKYFRKEDMWEVVVGA</sequence>
<gene>
    <name evidence="2" type="ORF">FRY97_05705</name>
</gene>